<dbReference type="Proteomes" id="UP000604046">
    <property type="component" value="Unassembled WGS sequence"/>
</dbReference>
<evidence type="ECO:0000313" key="3">
    <source>
        <dbReference type="Proteomes" id="UP000604046"/>
    </source>
</evidence>
<reference evidence="2" key="1">
    <citation type="submission" date="2021-02" db="EMBL/GenBank/DDBJ databases">
        <authorList>
            <person name="Dougan E. K."/>
            <person name="Rhodes N."/>
            <person name="Thang M."/>
            <person name="Chan C."/>
        </authorList>
    </citation>
    <scope>NUCLEOTIDE SEQUENCE</scope>
</reference>
<evidence type="ECO:0000259" key="1">
    <source>
        <dbReference type="Pfam" id="PF03033"/>
    </source>
</evidence>
<proteinExistence type="predicted"/>
<protein>
    <submittedName>
        <fullName evidence="2">UGT80B1 protein</fullName>
    </submittedName>
</protein>
<keyword evidence="3" id="KW-1185">Reference proteome</keyword>
<organism evidence="2 3">
    <name type="scientific">Symbiodinium natans</name>
    <dbReference type="NCBI Taxonomy" id="878477"/>
    <lineage>
        <taxon>Eukaryota</taxon>
        <taxon>Sar</taxon>
        <taxon>Alveolata</taxon>
        <taxon>Dinophyceae</taxon>
        <taxon>Suessiales</taxon>
        <taxon>Symbiodiniaceae</taxon>
        <taxon>Symbiodinium</taxon>
    </lineage>
</organism>
<evidence type="ECO:0000313" key="2">
    <source>
        <dbReference type="EMBL" id="CAE7236191.1"/>
    </source>
</evidence>
<dbReference type="OrthoDB" id="5835829at2759"/>
<dbReference type="AlphaFoldDB" id="A0A812L5H6"/>
<dbReference type="SUPFAM" id="SSF53756">
    <property type="entry name" value="UDP-Glycosyltransferase/glycogen phosphorylase"/>
    <property type="match status" value="1"/>
</dbReference>
<sequence length="243" mass="26685">MTSDVYFVPPLPIIGNGIAADPYPPQALFETEAMRIVSKRIARILQSLTVISVKNASASKAIDKVRILNTICKRSSLDGDPPETSPHYDEVDSGLRAIFALSALPICAKRGLQKELGAIADVLRQDTREREALNVNLGHIQQNTQSATRPMERVLLISLGSRGDMEPFLALGEELQMAGHAVAFCMPAQFEGLATEVSQTFYAMDKAYLELVENDDVRRVIGQVGSAFSRLRASIRLLHLRLP</sequence>
<dbReference type="GO" id="GO:0005975">
    <property type="term" value="P:carbohydrate metabolic process"/>
    <property type="evidence" value="ECO:0007669"/>
    <property type="project" value="InterPro"/>
</dbReference>
<comment type="caution">
    <text evidence="2">The sequence shown here is derived from an EMBL/GenBank/DDBJ whole genome shotgun (WGS) entry which is preliminary data.</text>
</comment>
<dbReference type="Pfam" id="PF03033">
    <property type="entry name" value="Glyco_transf_28"/>
    <property type="match status" value="1"/>
</dbReference>
<name>A0A812L5H6_9DINO</name>
<feature type="domain" description="Glycosyltransferase family 28 N-terminal" evidence="1">
    <location>
        <begin position="154"/>
        <end position="193"/>
    </location>
</feature>
<dbReference type="Gene3D" id="3.40.50.2000">
    <property type="entry name" value="Glycogen Phosphorylase B"/>
    <property type="match status" value="1"/>
</dbReference>
<dbReference type="InterPro" id="IPR004276">
    <property type="entry name" value="GlycoTrans_28_N"/>
</dbReference>
<dbReference type="EMBL" id="CAJNDS010000824">
    <property type="protein sequence ID" value="CAE7236191.1"/>
    <property type="molecule type" value="Genomic_DNA"/>
</dbReference>
<accession>A0A812L5H6</accession>
<gene>
    <name evidence="2" type="primary">UGT80B1</name>
    <name evidence="2" type="ORF">SNAT2548_LOCUS10158</name>
</gene>
<dbReference type="GO" id="GO:0016758">
    <property type="term" value="F:hexosyltransferase activity"/>
    <property type="evidence" value="ECO:0007669"/>
    <property type="project" value="InterPro"/>
</dbReference>